<gene>
    <name evidence="2" type="ORF">PANT1444_LOCUS352</name>
</gene>
<dbReference type="AlphaFoldDB" id="A0A7S0DY54"/>
<proteinExistence type="predicted"/>
<organism evidence="2">
    <name type="scientific">Phaeocystis antarctica</name>
    <dbReference type="NCBI Taxonomy" id="33657"/>
    <lineage>
        <taxon>Eukaryota</taxon>
        <taxon>Haptista</taxon>
        <taxon>Haptophyta</taxon>
        <taxon>Prymnesiophyceae</taxon>
        <taxon>Phaeocystales</taxon>
        <taxon>Phaeocystaceae</taxon>
        <taxon>Phaeocystis</taxon>
    </lineage>
</organism>
<dbReference type="InterPro" id="IPR032675">
    <property type="entry name" value="LRR_dom_sf"/>
</dbReference>
<dbReference type="SMART" id="SM00368">
    <property type="entry name" value="LRR_RI"/>
    <property type="match status" value="4"/>
</dbReference>
<accession>A0A7S0DY54</accession>
<sequence length="272" mass="29986">MAAVATKPKAKLMIASDLGPRFSKTEKPDPTKGQTVGKTPWNELQREMPEMFEGGNKYHGPGRFPPETMAYFSFAFKGQQAAKLDRSCYMVTQRLLDDLANNAPNLTVLDVENRQLIDLEMLKIFEALGTNSTVTELKLAHNSSDESVGELCAMLRTNRSITKVDISSNDIHDKGISALGEMLKTNSTLKELNLASNFCRGETKDIAAGLAANRGLTKLNLNVSQIDDAGARALQVALEQNKTLRELSGFNNVVIDKELRKWLKTARCVPDL</sequence>
<reference evidence="2" key="1">
    <citation type="submission" date="2021-01" db="EMBL/GenBank/DDBJ databases">
        <authorList>
            <person name="Corre E."/>
            <person name="Pelletier E."/>
            <person name="Niang G."/>
            <person name="Scheremetjew M."/>
            <person name="Finn R."/>
            <person name="Kale V."/>
            <person name="Holt S."/>
            <person name="Cochrane G."/>
            <person name="Meng A."/>
            <person name="Brown T."/>
            <person name="Cohen L."/>
        </authorList>
    </citation>
    <scope>NUCLEOTIDE SEQUENCE</scope>
    <source>
        <strain evidence="2">CCMP1374</strain>
    </source>
</reference>
<name>A0A7S0DY54_9EUKA</name>
<dbReference type="Pfam" id="PF13516">
    <property type="entry name" value="LRR_6"/>
    <property type="match status" value="2"/>
</dbReference>
<dbReference type="PANTHER" id="PTHR24114:SF2">
    <property type="entry name" value="F-BOX DOMAIN-CONTAINING PROTEIN-RELATED"/>
    <property type="match status" value="1"/>
</dbReference>
<dbReference type="InterPro" id="IPR001611">
    <property type="entry name" value="Leu-rich_rpt"/>
</dbReference>
<protein>
    <submittedName>
        <fullName evidence="2">Uncharacterized protein</fullName>
    </submittedName>
</protein>
<evidence type="ECO:0000256" key="1">
    <source>
        <dbReference type="SAM" id="MobiDB-lite"/>
    </source>
</evidence>
<dbReference type="SUPFAM" id="SSF52047">
    <property type="entry name" value="RNI-like"/>
    <property type="match status" value="1"/>
</dbReference>
<dbReference type="InterPro" id="IPR052394">
    <property type="entry name" value="LRR-containing"/>
</dbReference>
<evidence type="ECO:0000313" key="2">
    <source>
        <dbReference type="EMBL" id="CAD8466592.1"/>
    </source>
</evidence>
<dbReference type="EMBL" id="HBEP01000605">
    <property type="protein sequence ID" value="CAD8466592.1"/>
    <property type="molecule type" value="Transcribed_RNA"/>
</dbReference>
<dbReference type="Gene3D" id="3.80.10.10">
    <property type="entry name" value="Ribonuclease Inhibitor"/>
    <property type="match status" value="2"/>
</dbReference>
<dbReference type="PANTHER" id="PTHR24114">
    <property type="entry name" value="LEUCINE RICH REPEAT FAMILY PROTEIN"/>
    <property type="match status" value="1"/>
</dbReference>
<feature type="region of interest" description="Disordered" evidence="1">
    <location>
        <begin position="16"/>
        <end position="38"/>
    </location>
</feature>